<keyword evidence="1" id="KW-0472">Membrane</keyword>
<keyword evidence="1" id="KW-1133">Transmembrane helix</keyword>
<feature type="transmembrane region" description="Helical" evidence="1">
    <location>
        <begin position="338"/>
        <end position="358"/>
    </location>
</feature>
<feature type="transmembrane region" description="Helical" evidence="1">
    <location>
        <begin position="227"/>
        <end position="249"/>
    </location>
</feature>
<reference evidence="2 3" key="1">
    <citation type="submission" date="2024-09" db="EMBL/GenBank/DDBJ databases">
        <title>Laminarin stimulates single cell rates of sulfate reduction while oxygen inhibits transcriptomic activity in coastal marine sediment.</title>
        <authorList>
            <person name="Lindsay M."/>
            <person name="Orcutt B."/>
            <person name="Emerson D."/>
            <person name="Stepanauskas R."/>
            <person name="D'Angelo T."/>
        </authorList>
    </citation>
    <scope>NUCLEOTIDE SEQUENCE [LARGE SCALE GENOMIC DNA]</scope>
    <source>
        <strain evidence="2">SAG AM-311-K15</strain>
    </source>
</reference>
<feature type="transmembrane region" description="Helical" evidence="1">
    <location>
        <begin position="12"/>
        <end position="31"/>
    </location>
</feature>
<protein>
    <recommendedName>
        <fullName evidence="4">Glycosyltransferase RgtA/B/C/D-like domain-containing protein</fullName>
    </recommendedName>
</protein>
<feature type="transmembrane region" description="Helical" evidence="1">
    <location>
        <begin position="104"/>
        <end position="123"/>
    </location>
</feature>
<feature type="transmembrane region" description="Helical" evidence="1">
    <location>
        <begin position="305"/>
        <end position="323"/>
    </location>
</feature>
<feature type="transmembrane region" description="Helical" evidence="1">
    <location>
        <begin position="269"/>
        <end position="293"/>
    </location>
</feature>
<keyword evidence="3" id="KW-1185">Reference proteome</keyword>
<gene>
    <name evidence="2" type="ORF">ACFL27_15805</name>
</gene>
<name>A0ABV6YZP4_UNCC1</name>
<evidence type="ECO:0000256" key="1">
    <source>
        <dbReference type="SAM" id="Phobius"/>
    </source>
</evidence>
<dbReference type="Proteomes" id="UP001594351">
    <property type="component" value="Unassembled WGS sequence"/>
</dbReference>
<evidence type="ECO:0008006" key="4">
    <source>
        <dbReference type="Google" id="ProtNLM"/>
    </source>
</evidence>
<dbReference type="EMBL" id="JBHPBY010000212">
    <property type="protein sequence ID" value="MFC1851655.1"/>
    <property type="molecule type" value="Genomic_DNA"/>
</dbReference>
<proteinExistence type="predicted"/>
<organism evidence="2 3">
    <name type="scientific">candidate division CSSED10-310 bacterium</name>
    <dbReference type="NCBI Taxonomy" id="2855610"/>
    <lineage>
        <taxon>Bacteria</taxon>
        <taxon>Bacteria division CSSED10-310</taxon>
    </lineage>
</organism>
<comment type="caution">
    <text evidence="2">The sequence shown here is derived from an EMBL/GenBank/DDBJ whole genome shotgun (WGS) entry which is preliminary data.</text>
</comment>
<sequence length="574" mass="65801">MDKNSQPSSDRITSFNYGWLLAAIISLYVLYAGVYAGDSSFEFGGHTWFCLNDDPMISMRYGRNLAQGYGLVFNPGGERVEGYSNLGYVLLMALLHLLPIPEHIISLPIILCGILWVVLLLYLSNNIANLLVGKKSWAGPGASLLVGTSLSLTYWSVSGFEAGLVALFVTYGIWQSLKNLFTKENSCSWIVLFSLGLLMRPDFLLFYILIMGFYISSLPQSTRKVPAMVSVVLLFLLVGGQLIHRLIYFDHFWPCTYYLKMTNFPLHLRLARGIFVTLIYLLILSPILIIGLLNYSRTRNTAPRYALLIPLTFCLALLSNIYVGGDVWEFDNGSTNRFIIYAMPAFYAWIMFCFYGLSRELKLSLLAICGVLIILCTAQNFVGVRFFMQLPITVDYLNSKVQKYEGALLYPLHTRIAKAIQRVTTPEAKIAVNLAGIFPYFADRYCIDMMGKNDYTIARSRGHNLAEVVPGIPFFAAFHPGHTKWSLEHSLLKQQPDIIFYMWFLYSRAELVKFDRETDYIKVIIDLDRHFHQIKQVNYHKMRPFYFLKNSTHIKWDTFKLFQLEPDLYFFSLD</sequence>
<evidence type="ECO:0000313" key="3">
    <source>
        <dbReference type="Proteomes" id="UP001594351"/>
    </source>
</evidence>
<keyword evidence="1" id="KW-0812">Transmembrane</keyword>
<feature type="transmembrane region" description="Helical" evidence="1">
    <location>
        <begin position="144"/>
        <end position="169"/>
    </location>
</feature>
<feature type="transmembrane region" description="Helical" evidence="1">
    <location>
        <begin position="189"/>
        <end position="215"/>
    </location>
</feature>
<accession>A0ABV6YZP4</accession>
<evidence type="ECO:0000313" key="2">
    <source>
        <dbReference type="EMBL" id="MFC1851655.1"/>
    </source>
</evidence>
<feature type="transmembrane region" description="Helical" evidence="1">
    <location>
        <begin position="365"/>
        <end position="388"/>
    </location>
</feature>